<proteinExistence type="predicted"/>
<dbReference type="InterPro" id="IPR056010">
    <property type="entry name" value="DUF7588"/>
</dbReference>
<accession>A0A0V0GT50</accession>
<name>A0A0V0GT50_SOLCH</name>
<protein>
    <submittedName>
        <fullName evidence="2">Putative ovule protein</fullName>
    </submittedName>
</protein>
<sequence length="110" mass="13256">MEPPEEKPGWITMIKTGKVFEPIPNILHEQWTHPDNQVKRKWYVVTYTLEQRESFRDLWMADMRRIGCEIEFFKWFEMTGKIENCTSHYRLSLTNGIPHPIRLLNLLLPL</sequence>
<feature type="domain" description="DUF7588" evidence="1">
    <location>
        <begin position="25"/>
        <end position="86"/>
    </location>
</feature>
<evidence type="ECO:0000313" key="2">
    <source>
        <dbReference type="EMBL" id="JAP11272.1"/>
    </source>
</evidence>
<evidence type="ECO:0000259" key="1">
    <source>
        <dbReference type="Pfam" id="PF24496"/>
    </source>
</evidence>
<organism evidence="2">
    <name type="scientific">Solanum chacoense</name>
    <name type="common">Chaco potato</name>
    <dbReference type="NCBI Taxonomy" id="4108"/>
    <lineage>
        <taxon>Eukaryota</taxon>
        <taxon>Viridiplantae</taxon>
        <taxon>Streptophyta</taxon>
        <taxon>Embryophyta</taxon>
        <taxon>Tracheophyta</taxon>
        <taxon>Spermatophyta</taxon>
        <taxon>Magnoliopsida</taxon>
        <taxon>eudicotyledons</taxon>
        <taxon>Gunneridae</taxon>
        <taxon>Pentapetalae</taxon>
        <taxon>asterids</taxon>
        <taxon>lamiids</taxon>
        <taxon>Solanales</taxon>
        <taxon>Solanaceae</taxon>
        <taxon>Solanoideae</taxon>
        <taxon>Solaneae</taxon>
        <taxon>Solanum</taxon>
    </lineage>
</organism>
<dbReference type="EMBL" id="GEDG01031623">
    <property type="protein sequence ID" value="JAP11272.1"/>
    <property type="molecule type" value="Transcribed_RNA"/>
</dbReference>
<dbReference type="Pfam" id="PF24496">
    <property type="entry name" value="DUF7588"/>
    <property type="match status" value="1"/>
</dbReference>
<reference evidence="2" key="1">
    <citation type="submission" date="2015-12" db="EMBL/GenBank/DDBJ databases">
        <title>Gene expression during late stages of embryo sac development: a critical building block for successful pollen-pistil interactions.</title>
        <authorList>
            <person name="Liu Y."/>
            <person name="Joly V."/>
            <person name="Sabar M."/>
            <person name="Matton D.P."/>
        </authorList>
    </citation>
    <scope>NUCLEOTIDE SEQUENCE</scope>
</reference>
<dbReference type="AlphaFoldDB" id="A0A0V0GT50"/>